<comment type="similarity">
    <text evidence="1">Belongs to the universal stress protein A family.</text>
</comment>
<feature type="domain" description="UspA" evidence="2">
    <location>
        <begin position="4"/>
        <end position="142"/>
    </location>
</feature>
<dbReference type="SUPFAM" id="SSF52402">
    <property type="entry name" value="Adenine nucleotide alpha hydrolases-like"/>
    <property type="match status" value="2"/>
</dbReference>
<dbReference type="InterPro" id="IPR006015">
    <property type="entry name" value="Universal_stress_UspA"/>
</dbReference>
<sequence>MDARPIVVGYDGSPDARAALSWALDEGARASAPVKLVYAFAWYIGPTLFAPGPSAWPDDEAHADARATLAYAVEDARSSHPEVAVTAEVMDGPAQVCLRDVSANAALVVVGGRGKGGFAELLIGSTALSVSTHAHCPVIVVRAGVSQAEGDVVVGFDGSPCSVLALAFGFEKAAATRSPLRVIRTWSPPPTRYYLEIAAQQLKDDLDHQVATWNQKYPQVSVSTDVLIGSAAGHLVAASAGARLVVVGSRGRGAFSGTFLGSVGQELIHHAHCPVAVVREVAVAAAVR</sequence>
<dbReference type="Pfam" id="PF00582">
    <property type="entry name" value="Usp"/>
    <property type="match status" value="2"/>
</dbReference>
<name>A0A239P1M7_9ACTN</name>
<dbReference type="PANTHER" id="PTHR46268:SF6">
    <property type="entry name" value="UNIVERSAL STRESS PROTEIN UP12"/>
    <property type="match status" value="1"/>
</dbReference>
<dbReference type="PANTHER" id="PTHR46268">
    <property type="entry name" value="STRESS RESPONSE PROTEIN NHAX"/>
    <property type="match status" value="1"/>
</dbReference>
<evidence type="ECO:0000313" key="3">
    <source>
        <dbReference type="EMBL" id="SNT60902.1"/>
    </source>
</evidence>
<gene>
    <name evidence="3" type="ORF">SAMN05421812_112239</name>
</gene>
<dbReference type="PRINTS" id="PR01438">
    <property type="entry name" value="UNVRSLSTRESS"/>
</dbReference>
<reference evidence="3 4" key="1">
    <citation type="submission" date="2017-06" db="EMBL/GenBank/DDBJ databases">
        <authorList>
            <person name="Kim H.J."/>
            <person name="Triplett B.A."/>
        </authorList>
    </citation>
    <scope>NUCLEOTIDE SEQUENCE [LARGE SCALE GENOMIC DNA]</scope>
    <source>
        <strain evidence="3 4">CGMCC 4.5593</strain>
    </source>
</reference>
<dbReference type="InterPro" id="IPR006016">
    <property type="entry name" value="UspA"/>
</dbReference>
<dbReference type="EMBL" id="FZPH01000012">
    <property type="protein sequence ID" value="SNT60902.1"/>
    <property type="molecule type" value="Genomic_DNA"/>
</dbReference>
<evidence type="ECO:0000259" key="2">
    <source>
        <dbReference type="Pfam" id="PF00582"/>
    </source>
</evidence>
<dbReference type="Proteomes" id="UP000198362">
    <property type="component" value="Unassembled WGS sequence"/>
</dbReference>
<dbReference type="OrthoDB" id="3404132at2"/>
<evidence type="ECO:0000313" key="4">
    <source>
        <dbReference type="Proteomes" id="UP000198362"/>
    </source>
</evidence>
<evidence type="ECO:0000256" key="1">
    <source>
        <dbReference type="ARBA" id="ARBA00008791"/>
    </source>
</evidence>
<proteinExistence type="inferred from homology"/>
<dbReference type="Gene3D" id="3.40.50.620">
    <property type="entry name" value="HUPs"/>
    <property type="match status" value="2"/>
</dbReference>
<feature type="domain" description="UspA" evidence="2">
    <location>
        <begin position="152"/>
        <end position="279"/>
    </location>
</feature>
<dbReference type="InterPro" id="IPR014729">
    <property type="entry name" value="Rossmann-like_a/b/a_fold"/>
</dbReference>
<organism evidence="3 4">
    <name type="scientific">Asanoa hainanensis</name>
    <dbReference type="NCBI Taxonomy" id="560556"/>
    <lineage>
        <taxon>Bacteria</taxon>
        <taxon>Bacillati</taxon>
        <taxon>Actinomycetota</taxon>
        <taxon>Actinomycetes</taxon>
        <taxon>Micromonosporales</taxon>
        <taxon>Micromonosporaceae</taxon>
        <taxon>Asanoa</taxon>
    </lineage>
</organism>
<accession>A0A239P1M7</accession>
<dbReference type="RefSeq" id="WP_089253396.1">
    <property type="nucleotide sequence ID" value="NZ_FZPH01000012.1"/>
</dbReference>
<keyword evidence="4" id="KW-1185">Reference proteome</keyword>
<dbReference type="AlphaFoldDB" id="A0A239P1M7"/>
<protein>
    <submittedName>
        <fullName evidence="3">Nucleotide-binding universal stress protein, UspA family</fullName>
    </submittedName>
</protein>